<dbReference type="Pfam" id="PF13385">
    <property type="entry name" value="Laminin_G_3"/>
    <property type="match status" value="1"/>
</dbReference>
<organism evidence="5 6">
    <name type="scientific">Streptacidiphilus alkalitolerans</name>
    <dbReference type="NCBI Taxonomy" id="3342712"/>
    <lineage>
        <taxon>Bacteria</taxon>
        <taxon>Bacillati</taxon>
        <taxon>Actinomycetota</taxon>
        <taxon>Actinomycetes</taxon>
        <taxon>Kitasatosporales</taxon>
        <taxon>Streptomycetaceae</taxon>
        <taxon>Streptacidiphilus</taxon>
    </lineage>
</organism>
<keyword evidence="2" id="KW-1015">Disulfide bond</keyword>
<dbReference type="InterPro" id="IPR013517">
    <property type="entry name" value="FG-GAP"/>
</dbReference>
<dbReference type="InterPro" id="IPR013320">
    <property type="entry name" value="ConA-like_dom_sf"/>
</dbReference>
<dbReference type="Proteomes" id="UP001592530">
    <property type="component" value="Unassembled WGS sequence"/>
</dbReference>
<protein>
    <submittedName>
        <fullName evidence="5">LamG-like jellyroll fold domain-containing protein</fullName>
    </submittedName>
</protein>
<dbReference type="InterPro" id="IPR006558">
    <property type="entry name" value="LamG-like"/>
</dbReference>
<comment type="caution">
    <text evidence="5">The sequence shown here is derived from an EMBL/GenBank/DDBJ whole genome shotgun (WGS) entry which is preliminary data.</text>
</comment>
<dbReference type="Gene3D" id="3.40.50.1110">
    <property type="entry name" value="SGNH hydrolase"/>
    <property type="match status" value="1"/>
</dbReference>
<feature type="domain" description="LamG-like jellyroll fold" evidence="4">
    <location>
        <begin position="1295"/>
        <end position="1437"/>
    </location>
</feature>
<sequence length="1699" mass="175043">MIRSRTAARSAAVASLRLGTRVTGGRIAAGAAGGLLVLDSRGRQAMDTPTPLQWDSNKTLPIPAHGAHTASGAGKAAADASDADHAGLAARVAPVGVKADGSFVTLAPNAAMAASKATVYPVYVDPTFNWHPDDPAAPAFDEVKQGCPGDSFYNKTGALEDNGYLGVGYNGWQEGQCYTGDEHAVYQWKLGSTLWGATINTATVNATDVYSASCATTATVNLHWSKGMGSGVDWSNRPGYNNYTTSQSYGPAYNPTYCPGNGPVTHGFNVQPVFKLLAGQHATTFTATLSEDSLESSRNDLGLKRFDHNPALEVFFNNPPNNPTAATMAAVAGADDAACSTTAPGPYMGKTIAATPPILRAKVSDPNGDKLQATFQYWLDGSTTKHTGLSGDNLNSGSYANYSLPAAYISSLANGNVVDWDVSVSDGQAATGYAASPTCHFTAEPAAPETPTVTSEGNLYPDTDVTDAVVGAVAGTPGSFDVTGVGTTATKFVYGLDQPPATSSPPAAAVKAAVSNAATLTNITPPSPGPHTLYVYAVDAAGDVSGDFAYPFLAAGHAGTTCASLALCLNNTAISPDSNMALGAADSLSSMSATDLTNAGWKSGAKVTVDGATFALPAYGTGQSDNVLASNQTITEPANTSGSALVFLANSTSTAMSNPGAIDNDSTAPYVPSGTAVSGSYCFTGTTPIGVCPATGTITYSDGTSTPYTLTVPDWVTGPTSLAAVSLPHWNRPSGQLTAAAGRGLKIYPFSVPIDPTKTISSVTLPDVTQSVAGGHQALHIYGISTRNTTTSTTELNTTTNTATTATLPAGQGWTGAWAGANENTNSLDGATFSNQSFRIALKPSISGTNVRIKLDNALGTTPLSIGHATIALGSSPTTLSDTPSGTPTTLKFGTSQTVTIPEGGMVYSDPLPFTVTANQYLLVTFQLTNSVPFLVQHHYANASYEWISPVGSGDKTTDTTGTPWTGTSYGSFTDLVTDLDVTSASANVPTEAVLGDNLTDPPQPNTSPVNSNGYRLSDALSGAEPSTTAPYGVIAEGIEANQLMGDNPEAYNGSIIGGPSALSRIDRDILDQPGINTVIVNEGLEDLLNGTATATDLENNGYQALVQQLQAWGINVVLTSLTPCQGFAGDGATPNDPCTTSIDADRADTNSYLGDMNLGNPWGTPATYFADLDQAIAVPNAINGQERLAPFADTGDHVNISLAANGALANAIMTPQDTWNLDDGTGMPVATDTAATDTPDTPGTVLNANTGNNPLALSATGSTWGDDAARGTVLTLDGASGDAASSTPVLNTAGSFSISAWVRLPSLPTRNETIATQPGTSASAFSLQYNYTRTSSPGWAFAVTDTDSAAPTVSYAAATGAAANTWTHLVGVYNASTHTTQLYVNGTLTGTQTGVTTWNAPGAFTLGSDLTAGTQTDFLAGSLSTVQAYDYAITANQASALYLGNGAGGPYTFADTVDFDGDGHPDLIAKTASGDLWMFPGDGTHGPDTQTPTLIGNSWSTYTIVGIADWNKDGYPDLIAKDAAGTMWLYPGDANHDLATARIQMGTAWASTNAYAGVRDWNGDGKPDIVVRDSAGTLWMYPGNGATSYTTRVQISTGWGTTTYAGMADWNKDGYMDLLARDTSGTLWLYPGDAAHDTTTARVQLGTGWSSYTFAGLTDWNTDTDPDIITRDGTGNLWMYCGNGTTGLNPRIQLGAAW</sequence>
<dbReference type="SUPFAM" id="SSF69318">
    <property type="entry name" value="Integrin alpha N-terminal domain"/>
    <property type="match status" value="1"/>
</dbReference>
<feature type="region of interest" description="Disordered" evidence="3">
    <location>
        <begin position="51"/>
        <end position="78"/>
    </location>
</feature>
<name>A0ABV6X2M1_9ACTN</name>
<dbReference type="Gene3D" id="2.60.120.200">
    <property type="match status" value="1"/>
</dbReference>
<evidence type="ECO:0000256" key="3">
    <source>
        <dbReference type="SAM" id="MobiDB-lite"/>
    </source>
</evidence>
<dbReference type="SUPFAM" id="SSF49899">
    <property type="entry name" value="Concanavalin A-like lectins/glucanases"/>
    <property type="match status" value="1"/>
</dbReference>
<reference evidence="5 6" key="1">
    <citation type="submission" date="2024-09" db="EMBL/GenBank/DDBJ databases">
        <authorList>
            <person name="Lee S.D."/>
        </authorList>
    </citation>
    <scope>NUCLEOTIDE SEQUENCE [LARGE SCALE GENOMIC DNA]</scope>
    <source>
        <strain evidence="5 6">N1-3</strain>
    </source>
</reference>
<evidence type="ECO:0000256" key="1">
    <source>
        <dbReference type="ARBA" id="ARBA00022729"/>
    </source>
</evidence>
<accession>A0ABV6X2M1</accession>
<dbReference type="EMBL" id="JBHEZY010000006">
    <property type="protein sequence ID" value="MFC1432489.1"/>
    <property type="molecule type" value="Genomic_DNA"/>
</dbReference>
<feature type="region of interest" description="Disordered" evidence="3">
    <location>
        <begin position="993"/>
        <end position="1014"/>
    </location>
</feature>
<dbReference type="PANTHER" id="PTHR43784">
    <property type="entry name" value="GDSL-LIKE LIPASE/ACYLHYDROLASE, PUTATIVE (AFU_ORTHOLOGUE AFUA_2G00820)-RELATED"/>
    <property type="match status" value="1"/>
</dbReference>
<dbReference type="SUPFAM" id="SSF52266">
    <property type="entry name" value="SGNH hydrolase"/>
    <property type="match status" value="1"/>
</dbReference>
<dbReference type="RefSeq" id="WP_380554378.1">
    <property type="nucleotide sequence ID" value="NZ_JBHEZY010000006.1"/>
</dbReference>
<dbReference type="SMART" id="SM00560">
    <property type="entry name" value="LamGL"/>
    <property type="match status" value="1"/>
</dbReference>
<evidence type="ECO:0000259" key="4">
    <source>
        <dbReference type="SMART" id="SM00560"/>
    </source>
</evidence>
<evidence type="ECO:0000313" key="5">
    <source>
        <dbReference type="EMBL" id="MFC1432489.1"/>
    </source>
</evidence>
<dbReference type="Pfam" id="PF13517">
    <property type="entry name" value="FG-GAP_3"/>
    <property type="match status" value="2"/>
</dbReference>
<dbReference type="PANTHER" id="PTHR43784:SF2">
    <property type="entry name" value="GDSL-LIKE LIPASE_ACYLHYDROLASE, PUTATIVE (AFU_ORTHOLOGUE AFUA_2G00820)-RELATED"/>
    <property type="match status" value="1"/>
</dbReference>
<feature type="compositionally biased region" description="Low complexity" evidence="3">
    <location>
        <begin position="64"/>
        <end position="78"/>
    </location>
</feature>
<dbReference type="InterPro" id="IPR036514">
    <property type="entry name" value="SGNH_hydro_sf"/>
</dbReference>
<gene>
    <name evidence="5" type="ORF">ACEZDB_17710</name>
</gene>
<dbReference type="InterPro" id="IPR053140">
    <property type="entry name" value="GDSL_Rv0518-like"/>
</dbReference>
<proteinExistence type="predicted"/>
<evidence type="ECO:0000313" key="6">
    <source>
        <dbReference type="Proteomes" id="UP001592530"/>
    </source>
</evidence>
<keyword evidence="1" id="KW-0732">Signal</keyword>
<evidence type="ECO:0000256" key="2">
    <source>
        <dbReference type="ARBA" id="ARBA00023157"/>
    </source>
</evidence>
<dbReference type="InterPro" id="IPR028994">
    <property type="entry name" value="Integrin_alpha_N"/>
</dbReference>